<keyword evidence="2" id="KW-1185">Reference proteome</keyword>
<dbReference type="PANTHER" id="PTHR43649">
    <property type="entry name" value="ARABINOSE-BINDING PROTEIN-RELATED"/>
    <property type="match status" value="1"/>
</dbReference>
<dbReference type="CDD" id="cd13585">
    <property type="entry name" value="PBP2_TMBP_like"/>
    <property type="match status" value="1"/>
</dbReference>
<reference evidence="1 2" key="1">
    <citation type="journal article" date="2019" name="Front. Microbiol.">
        <title>Genomic Features for Desiccation Tolerance and Sugar Biosynthesis in the Extremophile Gloeocapsopsis sp. UTEX B3054.</title>
        <authorList>
            <person name="Urrejola C."/>
            <person name="Alcorta J."/>
            <person name="Salas L."/>
            <person name="Vasquez M."/>
            <person name="Polz M.F."/>
            <person name="Vicuna R."/>
            <person name="Diez B."/>
        </authorList>
    </citation>
    <scope>NUCLEOTIDE SEQUENCE [LARGE SCALE GENOMIC DNA]</scope>
    <source>
        <strain evidence="1 2">1H9</strain>
    </source>
</reference>
<accession>A0A6N8FPS2</accession>
<sequence>MSIVPVFSSKIRGWKRLGIFALLGLILSWVVSCGTSNVNNSTQQSASGNSNVEFWTMQLQPQFTDFFNNLISSFEAENPEINVNWVDVPWSAMESKILTSMSARTAPDVVNLNPSFASQLATRNAWLDLDSKVSADVRQTYLPNIWKASTINGKSFGLPWYLTTRLTIYNTDLLNQAGVSQPPTTYAELATVARQVKEKTGKYAFFTTFVPEDSAEVLESFVQMGVNLVDAQGKAAFNTPEGRSVFQYWVDLYRNELIPLEALTQGHRYGIEQYQAGQTALLASGPEFLRTIAKNAPAIAQVSATAPQITGPTGKKNVAVMNLVIPNNTDQPDAALKFALYVTNNQNQLAFAKAANVLPSTVAALSDDYFKTVPADAPTVEKARVVSASQLQQAEVLVPAMENLNVLQRAIYDNLQAAMLGEKTVDQAVADAATEWDRRAS</sequence>
<dbReference type="InterPro" id="IPR050490">
    <property type="entry name" value="Bact_solute-bd_prot1"/>
</dbReference>
<proteinExistence type="predicted"/>
<gene>
    <name evidence="1" type="ORF">BWI75_02470</name>
</gene>
<dbReference type="Proteomes" id="UP000441797">
    <property type="component" value="Unassembled WGS sequence"/>
</dbReference>
<dbReference type="InterPro" id="IPR006059">
    <property type="entry name" value="SBP"/>
</dbReference>
<comment type="caution">
    <text evidence="1">The sequence shown here is derived from an EMBL/GenBank/DDBJ whole genome shotgun (WGS) entry which is preliminary data.</text>
</comment>
<dbReference type="PANTHER" id="PTHR43649:SF12">
    <property type="entry name" value="DIACETYLCHITOBIOSE BINDING PROTEIN DASA"/>
    <property type="match status" value="1"/>
</dbReference>
<dbReference type="Gene3D" id="3.40.190.10">
    <property type="entry name" value="Periplasmic binding protein-like II"/>
    <property type="match status" value="2"/>
</dbReference>
<dbReference type="EMBL" id="NAPY01000002">
    <property type="protein sequence ID" value="MUL35253.1"/>
    <property type="molecule type" value="Genomic_DNA"/>
</dbReference>
<dbReference type="SUPFAM" id="SSF53850">
    <property type="entry name" value="Periplasmic binding protein-like II"/>
    <property type="match status" value="1"/>
</dbReference>
<evidence type="ECO:0000313" key="1">
    <source>
        <dbReference type="EMBL" id="MUL35253.1"/>
    </source>
</evidence>
<dbReference type="OrthoDB" id="9769685at2"/>
<dbReference type="Pfam" id="PF01547">
    <property type="entry name" value="SBP_bac_1"/>
    <property type="match status" value="1"/>
</dbReference>
<dbReference type="AlphaFoldDB" id="A0A6N8FPS2"/>
<dbReference type="RefSeq" id="WP_105220072.1">
    <property type="nucleotide sequence ID" value="NZ_CAWNSU010000057.1"/>
</dbReference>
<organism evidence="1 2">
    <name type="scientific">Gloeocapsopsis dulcis AAB1 = 1H9</name>
    <dbReference type="NCBI Taxonomy" id="1433147"/>
    <lineage>
        <taxon>Bacteria</taxon>
        <taxon>Bacillati</taxon>
        <taxon>Cyanobacteriota</taxon>
        <taxon>Cyanophyceae</taxon>
        <taxon>Oscillatoriophycideae</taxon>
        <taxon>Chroococcales</taxon>
        <taxon>Chroococcaceae</taxon>
        <taxon>Gloeocapsopsis</taxon>
        <taxon>Gloeocapsopsis dulcis</taxon>
    </lineage>
</organism>
<protein>
    <submittedName>
        <fullName evidence="1">ABC transporter substrate-binding protein</fullName>
    </submittedName>
</protein>
<name>A0A6N8FPS2_9CHRO</name>
<evidence type="ECO:0000313" key="2">
    <source>
        <dbReference type="Proteomes" id="UP000441797"/>
    </source>
</evidence>